<accession>A0A328BGE1</accession>
<proteinExistence type="predicted"/>
<keyword evidence="3" id="KW-1185">Reference proteome</keyword>
<dbReference type="OrthoDB" id="7375405at2"/>
<feature type="signal peptide" evidence="1">
    <location>
        <begin position="1"/>
        <end position="25"/>
    </location>
</feature>
<name>A0A328BGE1_9CAUL</name>
<comment type="caution">
    <text evidence="2">The sequence shown here is derived from an EMBL/GenBank/DDBJ whole genome shotgun (WGS) entry which is preliminary data.</text>
</comment>
<dbReference type="RefSeq" id="WP_111275609.1">
    <property type="nucleotide sequence ID" value="NZ_QFYS01000003.1"/>
</dbReference>
<evidence type="ECO:0000313" key="2">
    <source>
        <dbReference type="EMBL" id="RAK66300.1"/>
    </source>
</evidence>
<keyword evidence="1" id="KW-0732">Signal</keyword>
<gene>
    <name evidence="2" type="ORF">DJ019_08590</name>
</gene>
<organism evidence="2 3">
    <name type="scientific">Phenylobacterium kunshanense</name>
    <dbReference type="NCBI Taxonomy" id="1445034"/>
    <lineage>
        <taxon>Bacteria</taxon>
        <taxon>Pseudomonadati</taxon>
        <taxon>Pseudomonadota</taxon>
        <taxon>Alphaproteobacteria</taxon>
        <taxon>Caulobacterales</taxon>
        <taxon>Caulobacteraceae</taxon>
        <taxon>Phenylobacterium</taxon>
    </lineage>
</organism>
<dbReference type="InterPro" id="IPR006311">
    <property type="entry name" value="TAT_signal"/>
</dbReference>
<evidence type="ECO:0000313" key="3">
    <source>
        <dbReference type="Proteomes" id="UP000249524"/>
    </source>
</evidence>
<protein>
    <submittedName>
        <fullName evidence="2">Uncharacterized protein</fullName>
    </submittedName>
</protein>
<reference evidence="2 3" key="1">
    <citation type="submission" date="2018-05" db="EMBL/GenBank/DDBJ databases">
        <authorList>
            <person name="Lanie J.A."/>
            <person name="Ng W.-L."/>
            <person name="Kazmierczak K.M."/>
            <person name="Andrzejewski T.M."/>
            <person name="Davidsen T.M."/>
            <person name="Wayne K.J."/>
            <person name="Tettelin H."/>
            <person name="Glass J.I."/>
            <person name="Rusch D."/>
            <person name="Podicherti R."/>
            <person name="Tsui H.-C.T."/>
            <person name="Winkler M.E."/>
        </authorList>
    </citation>
    <scope>NUCLEOTIDE SEQUENCE [LARGE SCALE GENOMIC DNA]</scope>
    <source>
        <strain evidence="2 3">BUT-10</strain>
    </source>
</reference>
<feature type="chain" id="PRO_5016239491" evidence="1">
    <location>
        <begin position="26"/>
        <end position="226"/>
    </location>
</feature>
<dbReference type="AlphaFoldDB" id="A0A328BGE1"/>
<dbReference type="EMBL" id="QFYS01000003">
    <property type="protein sequence ID" value="RAK66300.1"/>
    <property type="molecule type" value="Genomic_DNA"/>
</dbReference>
<evidence type="ECO:0000256" key="1">
    <source>
        <dbReference type="SAM" id="SignalP"/>
    </source>
</evidence>
<dbReference type="PROSITE" id="PS51318">
    <property type="entry name" value="TAT"/>
    <property type="match status" value="1"/>
</dbReference>
<sequence>MNTVDRRRWLSGAAASLLLPAAARARGTPMYDYLFLDLDAVPAGPALTARLKAEAAAIAAGGGEVLGAFTSQLGWHARQAAILLRWSGATSARESVVAALGGQRDRLTPTARPGASDRPRPGGIYVHRWFVIDTPALDEFVALSTEGWKDFEARFDTNIFGLFTAAQTEADLKAGQTRLLLLTRYGDHGVWETSRDPSTAAMAAFMRRQKLTRDTWAASTLLAPPP</sequence>
<dbReference type="Proteomes" id="UP000249524">
    <property type="component" value="Unassembled WGS sequence"/>
</dbReference>